<evidence type="ECO:0000313" key="2">
    <source>
        <dbReference type="Proteomes" id="UP000789901"/>
    </source>
</evidence>
<sequence length="204" mass="23863">LKKVIKSTFGFDVTRKRKAQRIIDNWKTLLILCLYFDENWIATMNNPDDRAQFKIRFQQEMTNAEVTIPPKKSSFTYLSSISYNEDKKLNEDTFVHRYCHQVFEEIFSKTEYSLIWANGESESSKARRLLDGHNRGRNPDFRIFSTIDDIDKEMVFGEIKPPHCTDTVNRSIIKLAKFMKGSLDFIIYSYGNVVGLETYGILIC</sequence>
<organism evidence="1 2">
    <name type="scientific">Gigaspora margarita</name>
    <dbReference type="NCBI Taxonomy" id="4874"/>
    <lineage>
        <taxon>Eukaryota</taxon>
        <taxon>Fungi</taxon>
        <taxon>Fungi incertae sedis</taxon>
        <taxon>Mucoromycota</taxon>
        <taxon>Glomeromycotina</taxon>
        <taxon>Glomeromycetes</taxon>
        <taxon>Diversisporales</taxon>
        <taxon>Gigasporaceae</taxon>
        <taxon>Gigaspora</taxon>
    </lineage>
</organism>
<gene>
    <name evidence="1" type="ORF">GMARGA_LOCUS36365</name>
</gene>
<dbReference type="Proteomes" id="UP000789901">
    <property type="component" value="Unassembled WGS sequence"/>
</dbReference>
<name>A0ABN7X0A8_GIGMA</name>
<protein>
    <submittedName>
        <fullName evidence="1">17520_t:CDS:1</fullName>
    </submittedName>
</protein>
<reference evidence="1 2" key="1">
    <citation type="submission" date="2021-06" db="EMBL/GenBank/DDBJ databases">
        <authorList>
            <person name="Kallberg Y."/>
            <person name="Tangrot J."/>
            <person name="Rosling A."/>
        </authorList>
    </citation>
    <scope>NUCLEOTIDE SEQUENCE [LARGE SCALE GENOMIC DNA]</scope>
    <source>
        <strain evidence="1 2">120-4 pot B 10/14</strain>
    </source>
</reference>
<keyword evidence="2" id="KW-1185">Reference proteome</keyword>
<proteinExistence type="predicted"/>
<evidence type="ECO:0000313" key="1">
    <source>
        <dbReference type="EMBL" id="CAG8843113.1"/>
    </source>
</evidence>
<accession>A0ABN7X0A8</accession>
<feature type="non-terminal residue" evidence="1">
    <location>
        <position position="204"/>
    </location>
</feature>
<comment type="caution">
    <text evidence="1">The sequence shown here is derived from an EMBL/GenBank/DDBJ whole genome shotgun (WGS) entry which is preliminary data.</text>
</comment>
<feature type="non-terminal residue" evidence="1">
    <location>
        <position position="1"/>
    </location>
</feature>
<dbReference type="EMBL" id="CAJVQB010071304">
    <property type="protein sequence ID" value="CAG8843113.1"/>
    <property type="molecule type" value="Genomic_DNA"/>
</dbReference>